<evidence type="ECO:0000256" key="6">
    <source>
        <dbReference type="ARBA" id="ARBA00022833"/>
    </source>
</evidence>
<feature type="compositionally biased region" description="Basic and acidic residues" evidence="8">
    <location>
        <begin position="384"/>
        <end position="393"/>
    </location>
</feature>
<dbReference type="GO" id="GO:0008270">
    <property type="term" value="F:zinc ion binding"/>
    <property type="evidence" value="ECO:0007669"/>
    <property type="project" value="UniProtKB-KW"/>
</dbReference>
<gene>
    <name evidence="11" type="ORF">AQUCO_00600264v1</name>
</gene>
<dbReference type="InterPro" id="IPR055065">
    <property type="entry name" value="OB_MCM10"/>
</dbReference>
<dbReference type="PANTHER" id="PTHR13454">
    <property type="entry name" value="PROTEIN MCM10 HOMOLOG"/>
    <property type="match status" value="1"/>
</dbReference>
<accession>A0A2G5ENR4</accession>
<evidence type="ECO:0000313" key="12">
    <source>
        <dbReference type="Proteomes" id="UP000230069"/>
    </source>
</evidence>
<evidence type="ECO:0000256" key="4">
    <source>
        <dbReference type="ARBA" id="ARBA00022723"/>
    </source>
</evidence>
<keyword evidence="5" id="KW-0863">Zinc-finger</keyword>
<dbReference type="InterPro" id="IPR015408">
    <property type="entry name" value="Znf_Mcm10/DnaG"/>
</dbReference>
<feature type="region of interest" description="Disordered" evidence="8">
    <location>
        <begin position="339"/>
        <end position="402"/>
    </location>
</feature>
<evidence type="ECO:0000256" key="3">
    <source>
        <dbReference type="ARBA" id="ARBA00022705"/>
    </source>
</evidence>
<protein>
    <submittedName>
        <fullName evidence="11">Uncharacterized protein</fullName>
    </submittedName>
</protein>
<dbReference type="FunCoup" id="A0A2G5ENR4">
    <property type="interactions" value="155"/>
</dbReference>
<dbReference type="STRING" id="218851.A0A2G5ENR4"/>
<dbReference type="Pfam" id="PF09329">
    <property type="entry name" value="zf-primase"/>
    <property type="match status" value="1"/>
</dbReference>
<comment type="similarity">
    <text evidence="2">Belongs to the MCM10 family.</text>
</comment>
<evidence type="ECO:0000256" key="1">
    <source>
        <dbReference type="ARBA" id="ARBA00004123"/>
    </source>
</evidence>
<name>A0A2G5ENR4_AQUCA</name>
<keyword evidence="6" id="KW-0862">Zinc</keyword>
<keyword evidence="7" id="KW-0539">Nucleus</keyword>
<dbReference type="GO" id="GO:0006270">
    <property type="term" value="P:DNA replication initiation"/>
    <property type="evidence" value="ECO:0007669"/>
    <property type="project" value="InterPro"/>
</dbReference>
<evidence type="ECO:0000256" key="7">
    <source>
        <dbReference type="ARBA" id="ARBA00023242"/>
    </source>
</evidence>
<proteinExistence type="inferred from homology"/>
<dbReference type="InterPro" id="IPR040184">
    <property type="entry name" value="Mcm10"/>
</dbReference>
<evidence type="ECO:0000313" key="11">
    <source>
        <dbReference type="EMBL" id="PIA57415.1"/>
    </source>
</evidence>
<feature type="compositionally biased region" description="Basic and acidic residues" evidence="8">
    <location>
        <begin position="352"/>
        <end position="361"/>
    </location>
</feature>
<dbReference type="EMBL" id="KZ305023">
    <property type="protein sequence ID" value="PIA57415.1"/>
    <property type="molecule type" value="Genomic_DNA"/>
</dbReference>
<evidence type="ECO:0000256" key="2">
    <source>
        <dbReference type="ARBA" id="ARBA00009679"/>
    </source>
</evidence>
<dbReference type="PANTHER" id="PTHR13454:SF11">
    <property type="entry name" value="PROTEIN MCM10 HOMOLOG"/>
    <property type="match status" value="1"/>
</dbReference>
<organism evidence="11 12">
    <name type="scientific">Aquilegia coerulea</name>
    <name type="common">Rocky mountain columbine</name>
    <dbReference type="NCBI Taxonomy" id="218851"/>
    <lineage>
        <taxon>Eukaryota</taxon>
        <taxon>Viridiplantae</taxon>
        <taxon>Streptophyta</taxon>
        <taxon>Embryophyta</taxon>
        <taxon>Tracheophyta</taxon>
        <taxon>Spermatophyta</taxon>
        <taxon>Magnoliopsida</taxon>
        <taxon>Ranunculales</taxon>
        <taxon>Ranunculaceae</taxon>
        <taxon>Thalictroideae</taxon>
        <taxon>Aquilegia</taxon>
    </lineage>
</organism>
<reference evidence="11 12" key="1">
    <citation type="submission" date="2017-09" db="EMBL/GenBank/DDBJ databases">
        <title>WGS assembly of Aquilegia coerulea Goldsmith.</title>
        <authorList>
            <person name="Hodges S."/>
            <person name="Kramer E."/>
            <person name="Nordborg M."/>
            <person name="Tomkins J."/>
            <person name="Borevitz J."/>
            <person name="Derieg N."/>
            <person name="Yan J."/>
            <person name="Mihaltcheva S."/>
            <person name="Hayes R.D."/>
            <person name="Rokhsar D."/>
        </authorList>
    </citation>
    <scope>NUCLEOTIDE SEQUENCE [LARGE SCALE GENOMIC DNA]</scope>
    <source>
        <strain evidence="12">cv. Goldsmith</strain>
    </source>
</reference>
<evidence type="ECO:0000259" key="10">
    <source>
        <dbReference type="Pfam" id="PF22379"/>
    </source>
</evidence>
<dbReference type="Pfam" id="PF22379">
    <property type="entry name" value="OB_MCM10"/>
    <property type="match status" value="1"/>
</dbReference>
<feature type="compositionally biased region" description="Low complexity" evidence="8">
    <location>
        <begin position="362"/>
        <end position="375"/>
    </location>
</feature>
<evidence type="ECO:0000256" key="5">
    <source>
        <dbReference type="ARBA" id="ARBA00022771"/>
    </source>
</evidence>
<feature type="domain" description="Zinc finger Mcm10/DnaG-type" evidence="9">
    <location>
        <begin position="216"/>
        <end position="260"/>
    </location>
</feature>
<dbReference type="InParanoid" id="A0A2G5ENR4"/>
<dbReference type="Gene3D" id="2.40.50.140">
    <property type="entry name" value="Nucleic acid-binding proteins"/>
    <property type="match status" value="1"/>
</dbReference>
<dbReference type="OrthoDB" id="273123at2759"/>
<evidence type="ECO:0000259" key="9">
    <source>
        <dbReference type="Pfam" id="PF09329"/>
    </source>
</evidence>
<feature type="region of interest" description="Disordered" evidence="8">
    <location>
        <begin position="12"/>
        <end position="46"/>
    </location>
</feature>
<keyword evidence="3" id="KW-0235">DNA replication</keyword>
<keyword evidence="4" id="KW-0479">Metal-binding</keyword>
<feature type="domain" description="MCM10 OB-fold" evidence="10">
    <location>
        <begin position="89"/>
        <end position="212"/>
    </location>
</feature>
<dbReference type="FunFam" id="2.40.50.140:FF:000174">
    <property type="entry name" value="DNA replication licensing factor mcm10"/>
    <property type="match status" value="1"/>
</dbReference>
<dbReference type="GO" id="GO:0003688">
    <property type="term" value="F:DNA replication origin binding"/>
    <property type="evidence" value="ECO:0007669"/>
    <property type="project" value="TreeGrafter"/>
</dbReference>
<dbReference type="InterPro" id="IPR012340">
    <property type="entry name" value="NA-bd_OB-fold"/>
</dbReference>
<dbReference type="GO" id="GO:0043596">
    <property type="term" value="C:nuclear replication fork"/>
    <property type="evidence" value="ECO:0007669"/>
    <property type="project" value="TreeGrafter"/>
</dbReference>
<dbReference type="GO" id="GO:0003697">
    <property type="term" value="F:single-stranded DNA binding"/>
    <property type="evidence" value="ECO:0007669"/>
    <property type="project" value="InterPro"/>
</dbReference>
<dbReference type="Proteomes" id="UP000230069">
    <property type="component" value="Unassembled WGS sequence"/>
</dbReference>
<evidence type="ECO:0000256" key="8">
    <source>
        <dbReference type="SAM" id="MobiDB-lite"/>
    </source>
</evidence>
<sequence length="402" mass="44556">MSNQQDDLDLLLSLQDRVLETPPASPSTLHHPKSPDYDSDNGTPRRVGKVDMSVFRDSVGDYIEDVPNVVDKKPKLNHSKKSTDVHIEKFSGLRIKNLSISTEELNFAETRFIRMNVIRNLLVGDSISGSWATAGVLTEKLDSKVSSTGKKYCIWKLGCLDEKVTSLFLFGDAYSKNCNEAAGTVFALFNASVRKDNTGNGFSLSVYSSGQIAKMGTSVDYGICKAKRKDGVPCNMVINKCRGIYCNYHKTNASQKYSVTRTELKGGNIRTAFRDNYRPEGIYMVDPLAERKTLKKHNQPTKLLSVDGLKKALSNAATVTTNARSQGIRFLTEVTGKMFPKDSSKGSTLPNKEIRASEKRSSSSMKSASAKVSVKQPEAKRKKTEQTKEKMIELELFSSDEE</sequence>
<dbReference type="AlphaFoldDB" id="A0A2G5ENR4"/>
<comment type="subcellular location">
    <subcellularLocation>
        <location evidence="1">Nucleus</location>
    </subcellularLocation>
</comment>
<keyword evidence="12" id="KW-1185">Reference proteome</keyword>